<feature type="compositionally biased region" description="Gly residues" evidence="1">
    <location>
        <begin position="1"/>
        <end position="10"/>
    </location>
</feature>
<evidence type="ECO:0000313" key="2">
    <source>
        <dbReference type="EMBL" id="KVI02412.1"/>
    </source>
</evidence>
<reference evidence="2 3" key="1">
    <citation type="journal article" date="2016" name="Sci. Rep.">
        <title>The genome sequence of the outbreeding globe artichoke constructed de novo incorporating a phase-aware low-pass sequencing strategy of F1 progeny.</title>
        <authorList>
            <person name="Scaglione D."/>
            <person name="Reyes-Chin-Wo S."/>
            <person name="Acquadro A."/>
            <person name="Froenicke L."/>
            <person name="Portis E."/>
            <person name="Beitel C."/>
            <person name="Tirone M."/>
            <person name="Mauro R."/>
            <person name="Lo Monaco A."/>
            <person name="Mauromicale G."/>
            <person name="Faccioli P."/>
            <person name="Cattivelli L."/>
            <person name="Rieseberg L."/>
            <person name="Michelmore R."/>
            <person name="Lanteri S."/>
        </authorList>
    </citation>
    <scope>NUCLEOTIDE SEQUENCE [LARGE SCALE GENOMIC DNA]</scope>
    <source>
        <strain evidence="2">2C</strain>
    </source>
</reference>
<dbReference type="EMBL" id="LEKV01002653">
    <property type="protein sequence ID" value="KVI02412.1"/>
    <property type="molecule type" value="Genomic_DNA"/>
</dbReference>
<gene>
    <name evidence="2" type="ORF">Ccrd_019282</name>
</gene>
<dbReference type="AlphaFoldDB" id="A0A103Y4L2"/>
<dbReference type="STRING" id="59895.A0A103Y4L2"/>
<dbReference type="InterPro" id="IPR029033">
    <property type="entry name" value="His_PPase_superfam"/>
</dbReference>
<accession>A0A103Y4L2</accession>
<dbReference type="Gene3D" id="3.40.50.1240">
    <property type="entry name" value="Phosphoglycerate mutase-like"/>
    <property type="match status" value="1"/>
</dbReference>
<proteinExistence type="predicted"/>
<keyword evidence="3" id="KW-1185">Reference proteome</keyword>
<name>A0A103Y4L2_CYNCS</name>
<dbReference type="PANTHER" id="PTHR47927">
    <property type="entry name" value="PUTATIVE-RELATED"/>
    <property type="match status" value="1"/>
</dbReference>
<organism evidence="2 3">
    <name type="scientific">Cynara cardunculus var. scolymus</name>
    <name type="common">Globe artichoke</name>
    <name type="synonym">Cynara scolymus</name>
    <dbReference type="NCBI Taxonomy" id="59895"/>
    <lineage>
        <taxon>Eukaryota</taxon>
        <taxon>Viridiplantae</taxon>
        <taxon>Streptophyta</taxon>
        <taxon>Embryophyta</taxon>
        <taxon>Tracheophyta</taxon>
        <taxon>Spermatophyta</taxon>
        <taxon>Magnoliopsida</taxon>
        <taxon>eudicotyledons</taxon>
        <taxon>Gunneridae</taxon>
        <taxon>Pentapetalae</taxon>
        <taxon>asterids</taxon>
        <taxon>campanulids</taxon>
        <taxon>Asterales</taxon>
        <taxon>Asteraceae</taxon>
        <taxon>Carduoideae</taxon>
        <taxon>Cardueae</taxon>
        <taxon>Carduinae</taxon>
        <taxon>Cynara</taxon>
    </lineage>
</organism>
<dbReference type="PANTHER" id="PTHR47927:SF2">
    <property type="entry name" value="PHOSPHOGLYCERATE MUTASE FAMILY PROTEIN"/>
    <property type="match status" value="1"/>
</dbReference>
<evidence type="ECO:0000313" key="3">
    <source>
        <dbReference type="Proteomes" id="UP000243975"/>
    </source>
</evidence>
<dbReference type="Gramene" id="KVI02412">
    <property type="protein sequence ID" value="KVI02412"/>
    <property type="gene ID" value="Ccrd_019282"/>
</dbReference>
<dbReference type="Proteomes" id="UP000243975">
    <property type="component" value="Unassembled WGS sequence"/>
</dbReference>
<dbReference type="OMA" id="KMGWRIK"/>
<evidence type="ECO:0000256" key="1">
    <source>
        <dbReference type="SAM" id="MobiDB-lite"/>
    </source>
</evidence>
<protein>
    <submittedName>
        <fullName evidence="2">Uncharacterized protein</fullName>
    </submittedName>
</protein>
<sequence length="123" mass="13335">MVRTDGGGGDQEADDEMSPRVPTNYSKQHDQHPEILLSSVKSNNVKPTAPPLPLVSPSSSNNCIGIFSHSIPIKCVVTGILGCSPIMSNKICIQDSSVTMLQHSGKMGWRIKRLNDTSHLRLV</sequence>
<dbReference type="SUPFAM" id="SSF53254">
    <property type="entry name" value="Phosphoglycerate mutase-like"/>
    <property type="match status" value="1"/>
</dbReference>
<feature type="region of interest" description="Disordered" evidence="1">
    <location>
        <begin position="1"/>
        <end position="36"/>
    </location>
</feature>
<comment type="caution">
    <text evidence="2">The sequence shown here is derived from an EMBL/GenBank/DDBJ whole genome shotgun (WGS) entry which is preliminary data.</text>
</comment>